<reference evidence="2" key="1">
    <citation type="journal article" date="2013" name="Nat. Commun.">
        <title>Whole-genome sequencing of Oryza brachyantha reveals mechanisms underlying Oryza genome evolution.</title>
        <authorList>
            <person name="Chen J."/>
            <person name="Huang Q."/>
            <person name="Gao D."/>
            <person name="Wang J."/>
            <person name="Lang Y."/>
            <person name="Liu T."/>
            <person name="Li B."/>
            <person name="Bai Z."/>
            <person name="Luis Goicoechea J."/>
            <person name="Liang C."/>
            <person name="Chen C."/>
            <person name="Zhang W."/>
            <person name="Sun S."/>
            <person name="Liao Y."/>
            <person name="Zhang X."/>
            <person name="Yang L."/>
            <person name="Song C."/>
            <person name="Wang M."/>
            <person name="Shi J."/>
            <person name="Liu G."/>
            <person name="Liu J."/>
            <person name="Zhou H."/>
            <person name="Zhou W."/>
            <person name="Yu Q."/>
            <person name="An N."/>
            <person name="Chen Y."/>
            <person name="Cai Q."/>
            <person name="Wang B."/>
            <person name="Liu B."/>
            <person name="Min J."/>
            <person name="Huang Y."/>
            <person name="Wu H."/>
            <person name="Li Z."/>
            <person name="Zhang Y."/>
            <person name="Yin Y."/>
            <person name="Song W."/>
            <person name="Jiang J."/>
            <person name="Jackson S.A."/>
            <person name="Wing R.A."/>
            <person name="Wang J."/>
            <person name="Chen M."/>
        </authorList>
    </citation>
    <scope>NUCLEOTIDE SEQUENCE [LARGE SCALE GENOMIC DNA]</scope>
    <source>
        <strain evidence="2">cv. IRGC 101232</strain>
    </source>
</reference>
<reference evidence="2" key="2">
    <citation type="submission" date="2013-04" db="UniProtKB">
        <authorList>
            <consortium name="EnsemblPlants"/>
        </authorList>
    </citation>
    <scope>IDENTIFICATION</scope>
</reference>
<dbReference type="HOGENOM" id="CLU_689997_0_0_1"/>
<dbReference type="Proteomes" id="UP000006038">
    <property type="component" value="Chromosome 9"/>
</dbReference>
<dbReference type="AlphaFoldDB" id="J3MZJ7"/>
<feature type="region of interest" description="Disordered" evidence="1">
    <location>
        <begin position="1"/>
        <end position="38"/>
    </location>
</feature>
<evidence type="ECO:0000256" key="1">
    <source>
        <dbReference type="SAM" id="MobiDB-lite"/>
    </source>
</evidence>
<protein>
    <submittedName>
        <fullName evidence="2">Uncharacterized protein</fullName>
    </submittedName>
</protein>
<evidence type="ECO:0000313" key="2">
    <source>
        <dbReference type="EnsemblPlants" id="OB09G24260.1"/>
    </source>
</evidence>
<feature type="compositionally biased region" description="Basic residues" evidence="1">
    <location>
        <begin position="1"/>
        <end position="10"/>
    </location>
</feature>
<evidence type="ECO:0000313" key="3">
    <source>
        <dbReference type="Proteomes" id="UP000006038"/>
    </source>
</evidence>
<accession>J3MZJ7</accession>
<name>J3MZJ7_ORYBR</name>
<dbReference type="EnsemblPlants" id="OB09G24260.1">
    <property type="protein sequence ID" value="OB09G24260.1"/>
    <property type="gene ID" value="OB09G24260"/>
</dbReference>
<organism evidence="2">
    <name type="scientific">Oryza brachyantha</name>
    <name type="common">malo sina</name>
    <dbReference type="NCBI Taxonomy" id="4533"/>
    <lineage>
        <taxon>Eukaryota</taxon>
        <taxon>Viridiplantae</taxon>
        <taxon>Streptophyta</taxon>
        <taxon>Embryophyta</taxon>
        <taxon>Tracheophyta</taxon>
        <taxon>Spermatophyta</taxon>
        <taxon>Magnoliopsida</taxon>
        <taxon>Liliopsida</taxon>
        <taxon>Poales</taxon>
        <taxon>Poaceae</taxon>
        <taxon>BOP clade</taxon>
        <taxon>Oryzoideae</taxon>
        <taxon>Oryzeae</taxon>
        <taxon>Oryzinae</taxon>
        <taxon>Oryza</taxon>
    </lineage>
</organism>
<proteinExistence type="predicted"/>
<keyword evidence="3" id="KW-1185">Reference proteome</keyword>
<sequence>SVHAVRHRRNESHPPLNAANPSNYYRPGHARRAGSRGAVDARLGDAGAGVDEVAVDEVGGEDLELVAEALGEDLGDEEAGVAVDPAGDRLDAEHRVVGLRRHRVLHPVVPPPEEDPPVGHRRLLAEELDVALELGLRQVGVDPVVLEVAGAPQRLAGLGRRRLARLPHADEPPREQLGDGLVEHRLVLRDQVLAELLHQVLVELRRVLVAELGAHLEDHHLRLRLAEEPLHVGEHDVDGVGGEHAVADAALLLDPHVDDARPRGELLVHRQRLALRERPRHERDADLVRRRVVRPGPHHLVHPHLLRPELRHPLLPVGRPVLAARERLAAGRQPRRQRLLLAGHELPAVHLRREEGAHGVQRVAAFLAGVVAIGGRRHDRSNPINKPRILIRLALTWRSL</sequence>
<dbReference type="Gramene" id="OB09G24260.1">
    <property type="protein sequence ID" value="OB09G24260.1"/>
    <property type="gene ID" value="OB09G24260"/>
</dbReference>